<dbReference type="VEuPathDB" id="FungiDB:AN2971"/>
<dbReference type="EMBL" id="BN001306">
    <property type="protein sequence ID" value="CBF83642.1"/>
    <property type="molecule type" value="Genomic_DNA"/>
</dbReference>
<feature type="compositionally biased region" description="Polar residues" evidence="1">
    <location>
        <begin position="41"/>
        <end position="58"/>
    </location>
</feature>
<organism evidence="2 3">
    <name type="scientific">Emericella nidulans (strain FGSC A4 / ATCC 38163 / CBS 112.46 / NRRL 194 / M139)</name>
    <name type="common">Aspergillus nidulans</name>
    <dbReference type="NCBI Taxonomy" id="227321"/>
    <lineage>
        <taxon>Eukaryota</taxon>
        <taxon>Fungi</taxon>
        <taxon>Dikarya</taxon>
        <taxon>Ascomycota</taxon>
        <taxon>Pezizomycotina</taxon>
        <taxon>Eurotiomycetes</taxon>
        <taxon>Eurotiomycetidae</taxon>
        <taxon>Eurotiales</taxon>
        <taxon>Aspergillaceae</taxon>
        <taxon>Aspergillus</taxon>
        <taxon>Aspergillus subgen. Nidulantes</taxon>
    </lineage>
</organism>
<dbReference type="GeneID" id="2873787"/>
<evidence type="ECO:0000313" key="2">
    <source>
        <dbReference type="EMBL" id="CBF83642.1"/>
    </source>
</evidence>
<evidence type="ECO:0000313" key="3">
    <source>
        <dbReference type="Proteomes" id="UP000000560"/>
    </source>
</evidence>
<reference evidence="3" key="2">
    <citation type="journal article" date="2009" name="Fungal Genet. Biol.">
        <title>The 2008 update of the Aspergillus nidulans genome annotation: a community effort.</title>
        <authorList>
            <person name="Wortman J.R."/>
            <person name="Gilsenan J.M."/>
            <person name="Joardar V."/>
            <person name="Deegan J."/>
            <person name="Clutterbuck J."/>
            <person name="Andersen M.R."/>
            <person name="Archer D."/>
            <person name="Bencina M."/>
            <person name="Braus G."/>
            <person name="Coutinho P."/>
            <person name="von Dohren H."/>
            <person name="Doonan J."/>
            <person name="Driessen A.J."/>
            <person name="Durek P."/>
            <person name="Espeso E."/>
            <person name="Fekete E."/>
            <person name="Flipphi M."/>
            <person name="Estrada C.G."/>
            <person name="Geysens S."/>
            <person name="Goldman G."/>
            <person name="de Groot P.W."/>
            <person name="Hansen K."/>
            <person name="Harris S.D."/>
            <person name="Heinekamp T."/>
            <person name="Helmstaedt K."/>
            <person name="Henrissat B."/>
            <person name="Hofmann G."/>
            <person name="Homan T."/>
            <person name="Horio T."/>
            <person name="Horiuchi H."/>
            <person name="James S."/>
            <person name="Jones M."/>
            <person name="Karaffa L."/>
            <person name="Karanyi Z."/>
            <person name="Kato M."/>
            <person name="Keller N."/>
            <person name="Kelly D.E."/>
            <person name="Kiel J.A."/>
            <person name="Kim J.M."/>
            <person name="van der Klei I.J."/>
            <person name="Klis F.M."/>
            <person name="Kovalchuk A."/>
            <person name="Krasevec N."/>
            <person name="Kubicek C.P."/>
            <person name="Liu B."/>
            <person name="Maccabe A."/>
            <person name="Meyer V."/>
            <person name="Mirabito P."/>
            <person name="Miskei M."/>
            <person name="Mos M."/>
            <person name="Mullins J."/>
            <person name="Nelson D.R."/>
            <person name="Nielsen J."/>
            <person name="Oakley B.R."/>
            <person name="Osmani S.A."/>
            <person name="Pakula T."/>
            <person name="Paszewski A."/>
            <person name="Paulsen I."/>
            <person name="Pilsyk S."/>
            <person name="Pocsi I."/>
            <person name="Punt P.J."/>
            <person name="Ram A.F."/>
            <person name="Ren Q."/>
            <person name="Robellet X."/>
            <person name="Robson G."/>
            <person name="Seiboth B."/>
            <person name="van Solingen P."/>
            <person name="Specht T."/>
            <person name="Sun J."/>
            <person name="Taheri-Talesh N."/>
            <person name="Takeshita N."/>
            <person name="Ussery D."/>
            <person name="vanKuyk P.A."/>
            <person name="Visser H."/>
            <person name="van de Vondervoort P.J."/>
            <person name="de Vries R.P."/>
            <person name="Walton J."/>
            <person name="Xiang X."/>
            <person name="Xiong Y."/>
            <person name="Zeng A.P."/>
            <person name="Brandt B.W."/>
            <person name="Cornell M.J."/>
            <person name="van den Hondel C.A."/>
            <person name="Visser J."/>
            <person name="Oliver S.G."/>
            <person name="Turner G."/>
        </authorList>
    </citation>
    <scope>GENOME REANNOTATION</scope>
    <source>
        <strain evidence="3">FGSC A4 / ATCC 38163 / CBS 112.46 / NRRL 194 / M139</strain>
    </source>
</reference>
<accession>C8VJ03</accession>
<keyword evidence="3" id="KW-1185">Reference proteome</keyword>
<name>Q5B909_EMENI</name>
<protein>
    <submittedName>
        <fullName evidence="2">Uncharacterized protein</fullName>
    </submittedName>
</protein>
<dbReference type="KEGG" id="ani:ANIA_02971"/>
<feature type="region of interest" description="Disordered" evidence="1">
    <location>
        <begin position="41"/>
        <end position="105"/>
    </location>
</feature>
<dbReference type="InParanoid" id="Q5B909"/>
<dbReference type="RefSeq" id="XP_660575.1">
    <property type="nucleotide sequence ID" value="XM_655483.1"/>
</dbReference>
<dbReference type="OrthoDB" id="3363286at2759"/>
<evidence type="ECO:0000256" key="1">
    <source>
        <dbReference type="SAM" id="MobiDB-lite"/>
    </source>
</evidence>
<feature type="compositionally biased region" description="Polar residues" evidence="1">
    <location>
        <begin position="65"/>
        <end position="87"/>
    </location>
</feature>
<dbReference type="HOGENOM" id="CLU_039950_1_0_1"/>
<sequence>MEHLHSRMPYAQWRLQVFHQLFLSSCSSSPAFLSRRVHSNSSYNAEPSTGEGNKNNTNKIHDNASKTGSTKRLSQLLPQSPLITNPNPGRALRHRKKRLPTPDDLSEISNNPWAVALASPVRMCNVTGTRIPRALLTEWGLVEEPARESTPEPDPISAPASDSYFNAESNTQVHTPRPKRLENKVKDNKLWILPLSLLKDDVVKKEGKDNRPHLKFRMLDRNYILQTITNAERRKTKQKNFIANLIPHRWKPPLGPLNAEHQKRLAWRADMPDFVLGVKRREALKQLKHVSDLLDSKNKSHARWMSFDVQKPYSGKTLVEGLITEGLAGKEVHHGLETGVFLVLGDGSGSGAGDAYEPANFPESVALPGIDRKVPIFDLTRLLSQAELEEIRAYHVRFQKFGAFFKPSRQPCIDAVLALWNLEGYIREATS</sequence>
<dbReference type="Proteomes" id="UP000000560">
    <property type="component" value="Chromosome VI"/>
</dbReference>
<accession>Q5B909</accession>
<reference evidence="3" key="1">
    <citation type="journal article" date="2005" name="Nature">
        <title>Sequencing of Aspergillus nidulans and comparative analysis with A. fumigatus and A. oryzae.</title>
        <authorList>
            <person name="Galagan J.E."/>
            <person name="Calvo S.E."/>
            <person name="Cuomo C."/>
            <person name="Ma L.J."/>
            <person name="Wortman J.R."/>
            <person name="Batzoglou S."/>
            <person name="Lee S.I."/>
            <person name="Basturkmen M."/>
            <person name="Spevak C.C."/>
            <person name="Clutterbuck J."/>
            <person name="Kapitonov V."/>
            <person name="Jurka J."/>
            <person name="Scazzocchio C."/>
            <person name="Farman M."/>
            <person name="Butler J."/>
            <person name="Purcell S."/>
            <person name="Harris S."/>
            <person name="Braus G.H."/>
            <person name="Draht O."/>
            <person name="Busch S."/>
            <person name="D'Enfert C."/>
            <person name="Bouchier C."/>
            <person name="Goldman G.H."/>
            <person name="Bell-Pedersen D."/>
            <person name="Griffiths-Jones S."/>
            <person name="Doonan J.H."/>
            <person name="Yu J."/>
            <person name="Vienken K."/>
            <person name="Pain A."/>
            <person name="Freitag M."/>
            <person name="Selker E.U."/>
            <person name="Archer D.B."/>
            <person name="Penalva M.A."/>
            <person name="Oakley B.R."/>
            <person name="Momany M."/>
            <person name="Tanaka T."/>
            <person name="Kumagai T."/>
            <person name="Asai K."/>
            <person name="Machida M."/>
            <person name="Nierman W.C."/>
            <person name="Denning D.W."/>
            <person name="Caddick M."/>
            <person name="Hynes M."/>
            <person name="Paoletti M."/>
            <person name="Fischer R."/>
            <person name="Miller B."/>
            <person name="Dyer P."/>
            <person name="Sachs M.S."/>
            <person name="Osmani S.A."/>
            <person name="Birren B.W."/>
        </authorList>
    </citation>
    <scope>NUCLEOTIDE SEQUENCE [LARGE SCALE GENOMIC DNA]</scope>
    <source>
        <strain evidence="3">FGSC A4 / ATCC 38163 / CBS 112.46 / NRRL 194 / M139</strain>
    </source>
</reference>
<gene>
    <name evidence="2" type="ORF">ANIA_02971</name>
</gene>
<proteinExistence type="predicted"/>
<dbReference type="PROSITE" id="PS51257">
    <property type="entry name" value="PROKAR_LIPOPROTEIN"/>
    <property type="match status" value="1"/>
</dbReference>
<dbReference type="AlphaFoldDB" id="Q5B909"/>
<dbReference type="OMA" id="PFRWKHP"/>
<dbReference type="eggNOG" id="ENOG502S8NC">
    <property type="taxonomic scope" value="Eukaryota"/>
</dbReference>